<feature type="transmembrane region" description="Helical" evidence="8">
    <location>
        <begin position="107"/>
        <end position="128"/>
    </location>
</feature>
<organism evidence="10 11">
    <name type="scientific">Thermoanaerobacterium thermosaccharolyticum</name>
    <name type="common">Clostridium thermosaccharolyticum</name>
    <dbReference type="NCBI Taxonomy" id="1517"/>
    <lineage>
        <taxon>Bacteria</taxon>
        <taxon>Bacillati</taxon>
        <taxon>Bacillota</taxon>
        <taxon>Clostridia</taxon>
        <taxon>Thermoanaerobacterales</taxon>
        <taxon>Thermoanaerobacteraceae</taxon>
        <taxon>Thermoanaerobacterium</taxon>
    </lineage>
</organism>
<feature type="transmembrane region" description="Helical" evidence="8">
    <location>
        <begin position="12"/>
        <end position="45"/>
    </location>
</feature>
<dbReference type="Gene3D" id="1.20.1250.20">
    <property type="entry name" value="MFS general substrate transporter like domains"/>
    <property type="match status" value="1"/>
</dbReference>
<dbReference type="GO" id="GO:0022857">
    <property type="term" value="F:transmembrane transporter activity"/>
    <property type="evidence" value="ECO:0007669"/>
    <property type="project" value="InterPro"/>
</dbReference>
<protein>
    <submittedName>
        <fullName evidence="10">MFS transporter</fullName>
    </submittedName>
</protein>
<feature type="domain" description="Major facilitator superfamily (MFS) profile" evidence="9">
    <location>
        <begin position="16"/>
        <end position="499"/>
    </location>
</feature>
<keyword evidence="4" id="KW-1003">Cell membrane</keyword>
<evidence type="ECO:0000256" key="8">
    <source>
        <dbReference type="SAM" id="Phobius"/>
    </source>
</evidence>
<sequence>MAIDANNQGSKSWVLISLVALIGAFMSILDSTIVDVAITTIMHVFSTNTTTVQWIVTIYMLTLGVVVPWSGWMGNRFGLKKIYIFSLAIFTLGSALCSLSWNINSLIAARVIQALGGGMIMPTTMAMISEAVPREKFGSAMGIFGISLMMAPAIGPTLGGYLVEYVDWRWIFTVNIPIGLLGVLLAFFILPEFKGNDDAGKVDVAGGITSSIGLFCLLLALSKSSDWGWGDEKTVLLLYTSVVALGLFVYLELTCEHPLLNLRVFKYRNFTMANIILIAVTISLNAGVFYVSLFLQNIRGLGAMQAGMLQMAAALASGLLMPVIGALYDRIGPKFIAFAGLSAFLYAQYLFHQLSLDTPFNLIRLWLIFRSVGMSFGMMPAQTAALADIPPEMAGEASAINNIISRVSGSFGIAVLTSIINNRQTMYAERLAEHITSSNMALSNLSNKLGGSSTLAYEALQGLVSQNSYVKAIDDMFIIMCIMTIPVIFLSLFLKKGNKKSAHMSVE</sequence>
<dbReference type="InterPro" id="IPR020846">
    <property type="entry name" value="MFS_dom"/>
</dbReference>
<dbReference type="PANTHER" id="PTHR42718">
    <property type="entry name" value="MAJOR FACILITATOR SUPERFAMILY MULTIDRUG TRANSPORTER MFSC"/>
    <property type="match status" value="1"/>
</dbReference>
<dbReference type="SUPFAM" id="SSF103473">
    <property type="entry name" value="MFS general substrate transporter"/>
    <property type="match status" value="1"/>
</dbReference>
<reference evidence="10 11" key="1">
    <citation type="submission" date="2017-06" db="EMBL/GenBank/DDBJ databases">
        <title>Isolation and characterization of a thermophilic and butanogenic Thermoanaerobacterium thermosaccharolyticum M5 capable of efficient degradation of hemicellulose.</title>
        <authorList>
            <person name="Xin F."/>
            <person name="Jiang Y."/>
        </authorList>
    </citation>
    <scope>NUCLEOTIDE SEQUENCE [LARGE SCALE GENOMIC DNA]</scope>
    <source>
        <strain evidence="10 11">M5</strain>
    </source>
</reference>
<dbReference type="EMBL" id="NKHD01000014">
    <property type="protein sequence ID" value="OXT08509.1"/>
    <property type="molecule type" value="Genomic_DNA"/>
</dbReference>
<keyword evidence="3" id="KW-0813">Transport</keyword>
<feature type="transmembrane region" description="Helical" evidence="8">
    <location>
        <begin position="140"/>
        <end position="162"/>
    </location>
</feature>
<feature type="transmembrane region" description="Helical" evidence="8">
    <location>
        <begin position="82"/>
        <end position="101"/>
    </location>
</feature>
<feature type="transmembrane region" description="Helical" evidence="8">
    <location>
        <begin position="307"/>
        <end position="328"/>
    </location>
</feature>
<evidence type="ECO:0000256" key="6">
    <source>
        <dbReference type="ARBA" id="ARBA00022989"/>
    </source>
</evidence>
<evidence type="ECO:0000256" key="7">
    <source>
        <dbReference type="ARBA" id="ARBA00023136"/>
    </source>
</evidence>
<keyword evidence="7 8" id="KW-0472">Membrane</keyword>
<name>A0A231VK57_THETR</name>
<evidence type="ECO:0000313" key="11">
    <source>
        <dbReference type="Proteomes" id="UP000215301"/>
    </source>
</evidence>
<comment type="subcellular location">
    <subcellularLocation>
        <location evidence="1">Cell membrane</location>
        <topology evidence="1">Multi-pass membrane protein</topology>
    </subcellularLocation>
</comment>
<feature type="transmembrane region" description="Helical" evidence="8">
    <location>
        <begin position="476"/>
        <end position="494"/>
    </location>
</feature>
<evidence type="ECO:0000259" key="9">
    <source>
        <dbReference type="PROSITE" id="PS50850"/>
    </source>
</evidence>
<dbReference type="RefSeq" id="WP_094044576.1">
    <property type="nucleotide sequence ID" value="NZ_CP116969.1"/>
</dbReference>
<dbReference type="NCBIfam" id="TIGR00711">
    <property type="entry name" value="efflux_EmrB"/>
    <property type="match status" value="1"/>
</dbReference>
<feature type="transmembrane region" description="Helical" evidence="8">
    <location>
        <begin position="202"/>
        <end position="222"/>
    </location>
</feature>
<dbReference type="CDD" id="cd17503">
    <property type="entry name" value="MFS_LmrB_MDR_like"/>
    <property type="match status" value="1"/>
</dbReference>
<comment type="caution">
    <text evidence="10">The sequence shown here is derived from an EMBL/GenBank/DDBJ whole genome shotgun (WGS) entry which is preliminary data.</text>
</comment>
<dbReference type="Pfam" id="PF07690">
    <property type="entry name" value="MFS_1"/>
    <property type="match status" value="1"/>
</dbReference>
<evidence type="ECO:0000256" key="5">
    <source>
        <dbReference type="ARBA" id="ARBA00022692"/>
    </source>
</evidence>
<feature type="transmembrane region" description="Helical" evidence="8">
    <location>
        <begin position="335"/>
        <end position="351"/>
    </location>
</feature>
<feature type="transmembrane region" description="Helical" evidence="8">
    <location>
        <begin position="272"/>
        <end position="295"/>
    </location>
</feature>
<evidence type="ECO:0000256" key="3">
    <source>
        <dbReference type="ARBA" id="ARBA00022448"/>
    </source>
</evidence>
<dbReference type="InterPro" id="IPR011701">
    <property type="entry name" value="MFS"/>
</dbReference>
<dbReference type="PROSITE" id="PS50850">
    <property type="entry name" value="MFS"/>
    <property type="match status" value="1"/>
</dbReference>
<accession>A0A231VK57</accession>
<evidence type="ECO:0000256" key="4">
    <source>
        <dbReference type="ARBA" id="ARBA00022475"/>
    </source>
</evidence>
<gene>
    <name evidence="10" type="ORF">CE561_05065</name>
</gene>
<dbReference type="PRINTS" id="PR01036">
    <property type="entry name" value="TCRTETB"/>
</dbReference>
<evidence type="ECO:0000256" key="1">
    <source>
        <dbReference type="ARBA" id="ARBA00004651"/>
    </source>
</evidence>
<dbReference type="GO" id="GO:0005886">
    <property type="term" value="C:plasma membrane"/>
    <property type="evidence" value="ECO:0007669"/>
    <property type="project" value="UniProtKB-SubCell"/>
</dbReference>
<proteinExistence type="inferred from homology"/>
<dbReference type="PANTHER" id="PTHR42718:SF9">
    <property type="entry name" value="MAJOR FACILITATOR SUPERFAMILY MULTIDRUG TRANSPORTER MFSC"/>
    <property type="match status" value="1"/>
</dbReference>
<dbReference type="AlphaFoldDB" id="A0A231VK57"/>
<feature type="transmembrane region" description="Helical" evidence="8">
    <location>
        <begin position="51"/>
        <end position="70"/>
    </location>
</feature>
<dbReference type="Proteomes" id="UP000215301">
    <property type="component" value="Unassembled WGS sequence"/>
</dbReference>
<dbReference type="InterPro" id="IPR036259">
    <property type="entry name" value="MFS_trans_sf"/>
</dbReference>
<feature type="transmembrane region" description="Helical" evidence="8">
    <location>
        <begin position="168"/>
        <end position="190"/>
    </location>
</feature>
<comment type="similarity">
    <text evidence="2">Belongs to the major facilitator superfamily. EmrB family.</text>
</comment>
<feature type="transmembrane region" description="Helical" evidence="8">
    <location>
        <begin position="234"/>
        <end position="251"/>
    </location>
</feature>
<dbReference type="Gene3D" id="1.20.1720.10">
    <property type="entry name" value="Multidrug resistance protein D"/>
    <property type="match status" value="1"/>
</dbReference>
<dbReference type="InterPro" id="IPR004638">
    <property type="entry name" value="EmrB-like"/>
</dbReference>
<evidence type="ECO:0000313" key="10">
    <source>
        <dbReference type="EMBL" id="OXT08509.1"/>
    </source>
</evidence>
<evidence type="ECO:0000256" key="2">
    <source>
        <dbReference type="ARBA" id="ARBA00008537"/>
    </source>
</evidence>
<keyword evidence="6 8" id="KW-1133">Transmembrane helix</keyword>
<keyword evidence="5 8" id="KW-0812">Transmembrane</keyword>